<accession>A0AAN9ELD7</accession>
<dbReference type="AlphaFoldDB" id="A0AAN9ELD7"/>
<reference evidence="2 3" key="1">
    <citation type="submission" date="2024-01" db="EMBL/GenBank/DDBJ databases">
        <title>The genomes of 5 underutilized Papilionoideae crops provide insights into root nodulation and disease resistanc.</title>
        <authorList>
            <person name="Yuan L."/>
        </authorList>
    </citation>
    <scope>NUCLEOTIDE SEQUENCE [LARGE SCALE GENOMIC DNA]</scope>
    <source>
        <strain evidence="2">ZHUSHIDOU_FW_LH</strain>
        <tissue evidence="2">Leaf</tissue>
    </source>
</reference>
<organism evidence="2 3">
    <name type="scientific">Crotalaria pallida</name>
    <name type="common">Smooth rattlebox</name>
    <name type="synonym">Crotalaria striata</name>
    <dbReference type="NCBI Taxonomy" id="3830"/>
    <lineage>
        <taxon>Eukaryota</taxon>
        <taxon>Viridiplantae</taxon>
        <taxon>Streptophyta</taxon>
        <taxon>Embryophyta</taxon>
        <taxon>Tracheophyta</taxon>
        <taxon>Spermatophyta</taxon>
        <taxon>Magnoliopsida</taxon>
        <taxon>eudicotyledons</taxon>
        <taxon>Gunneridae</taxon>
        <taxon>Pentapetalae</taxon>
        <taxon>rosids</taxon>
        <taxon>fabids</taxon>
        <taxon>Fabales</taxon>
        <taxon>Fabaceae</taxon>
        <taxon>Papilionoideae</taxon>
        <taxon>50 kb inversion clade</taxon>
        <taxon>genistoids sensu lato</taxon>
        <taxon>core genistoids</taxon>
        <taxon>Crotalarieae</taxon>
        <taxon>Crotalaria</taxon>
    </lineage>
</organism>
<feature type="region of interest" description="Disordered" evidence="1">
    <location>
        <begin position="92"/>
        <end position="135"/>
    </location>
</feature>
<gene>
    <name evidence="2" type="ORF">RIF29_24937</name>
</gene>
<evidence type="ECO:0000313" key="2">
    <source>
        <dbReference type="EMBL" id="KAK7259333.1"/>
    </source>
</evidence>
<protein>
    <submittedName>
        <fullName evidence="2">Uncharacterized protein</fullName>
    </submittedName>
</protein>
<feature type="compositionally biased region" description="Acidic residues" evidence="1">
    <location>
        <begin position="101"/>
        <end position="115"/>
    </location>
</feature>
<feature type="compositionally biased region" description="Acidic residues" evidence="1">
    <location>
        <begin position="122"/>
        <end position="135"/>
    </location>
</feature>
<dbReference type="Proteomes" id="UP001372338">
    <property type="component" value="Unassembled WGS sequence"/>
</dbReference>
<proteinExistence type="predicted"/>
<name>A0AAN9ELD7_CROPI</name>
<keyword evidence="3" id="KW-1185">Reference proteome</keyword>
<evidence type="ECO:0000256" key="1">
    <source>
        <dbReference type="SAM" id="MobiDB-lite"/>
    </source>
</evidence>
<dbReference type="EMBL" id="JAYWIO010000005">
    <property type="protein sequence ID" value="KAK7259333.1"/>
    <property type="molecule type" value="Genomic_DNA"/>
</dbReference>
<evidence type="ECO:0000313" key="3">
    <source>
        <dbReference type="Proteomes" id="UP001372338"/>
    </source>
</evidence>
<comment type="caution">
    <text evidence="2">The sequence shown here is derived from an EMBL/GenBank/DDBJ whole genome shotgun (WGS) entry which is preliminary data.</text>
</comment>
<sequence length="135" mass="15213">MRYNELRADFRTLDTQPVLGTPYKLLEKSAANIYTKEAPSSREDDPGVVTCRYTCLMNLCRSMYASSSVSNEKFNDRRDKLMVELNVTDALNGDANVGTSVDDDDSDDDEEEAYDSDSMGNSDEDQYDAFEDEDV</sequence>